<reference evidence="1 2" key="1">
    <citation type="submission" date="2019-08" db="EMBL/GenBank/DDBJ databases">
        <authorList>
            <person name="Liang Q."/>
        </authorList>
    </citation>
    <scope>NUCLEOTIDE SEQUENCE [LARGE SCALE GENOMIC DNA]</scope>
    <source>
        <strain evidence="1 2">V1718</strain>
    </source>
</reference>
<keyword evidence="1" id="KW-0238">DNA-binding</keyword>
<organism evidence="1 2">
    <name type="scientific">Microvenator marinus</name>
    <dbReference type="NCBI Taxonomy" id="2600177"/>
    <lineage>
        <taxon>Bacteria</taxon>
        <taxon>Deltaproteobacteria</taxon>
        <taxon>Bradymonadales</taxon>
        <taxon>Microvenatoraceae</taxon>
        <taxon>Microvenator</taxon>
    </lineage>
</organism>
<dbReference type="Gene3D" id="2.10.260.10">
    <property type="match status" value="1"/>
</dbReference>
<dbReference type="AlphaFoldDB" id="A0A5B8XXL8"/>
<dbReference type="GO" id="GO:0003677">
    <property type="term" value="F:DNA binding"/>
    <property type="evidence" value="ECO:0007669"/>
    <property type="project" value="UniProtKB-KW"/>
</dbReference>
<dbReference type="RefSeq" id="WP_146963144.1">
    <property type="nucleotide sequence ID" value="NZ_CP042467.1"/>
</dbReference>
<name>A0A5B8XXL8_9DELT</name>
<dbReference type="KEGG" id="bbae:FRD01_22275"/>
<dbReference type="OrthoDB" id="5422373at2"/>
<dbReference type="EMBL" id="CP042467">
    <property type="protein sequence ID" value="QED29911.1"/>
    <property type="molecule type" value="Genomic_DNA"/>
</dbReference>
<evidence type="ECO:0000313" key="1">
    <source>
        <dbReference type="EMBL" id="QED29911.1"/>
    </source>
</evidence>
<sequence length="74" mass="8347">MQKKLSVVGNSLGLIIERPVLDLLRIDKDTPLEITTDGDVLIIRPVRDEKTERLREAAIRMAHAHASTFEKLAK</sequence>
<protein>
    <submittedName>
        <fullName evidence="1">AbrB/MazE/SpoVT family DNA-binding domain-containing protein</fullName>
    </submittedName>
</protein>
<accession>A0A5B8XXL8</accession>
<gene>
    <name evidence="1" type="ORF">FRD01_22275</name>
</gene>
<proteinExistence type="predicted"/>
<dbReference type="Proteomes" id="UP000321595">
    <property type="component" value="Chromosome"/>
</dbReference>
<evidence type="ECO:0000313" key="2">
    <source>
        <dbReference type="Proteomes" id="UP000321595"/>
    </source>
</evidence>
<keyword evidence="2" id="KW-1185">Reference proteome</keyword>
<dbReference type="SUPFAM" id="SSF89447">
    <property type="entry name" value="AbrB/MazE/MraZ-like"/>
    <property type="match status" value="1"/>
</dbReference>
<dbReference type="InterPro" id="IPR037914">
    <property type="entry name" value="SpoVT-AbrB_sf"/>
</dbReference>